<dbReference type="OrthoDB" id="3671061at2"/>
<dbReference type="AlphaFoldDB" id="A0A1H3F220"/>
<evidence type="ECO:0000313" key="2">
    <source>
        <dbReference type="Proteomes" id="UP000198539"/>
    </source>
</evidence>
<name>A0A1H3F220_9RHOB</name>
<dbReference type="EMBL" id="FNOM01000030">
    <property type="protein sequence ID" value="SDX85056.1"/>
    <property type="molecule type" value="Genomic_DNA"/>
</dbReference>
<dbReference type="RefSeq" id="WP_092892627.1">
    <property type="nucleotide sequence ID" value="NZ_CP061498.1"/>
</dbReference>
<dbReference type="InterPro" id="IPR046674">
    <property type="entry name" value="DUF6544"/>
</dbReference>
<accession>A0A1H3F220</accession>
<gene>
    <name evidence="1" type="ORF">SAMN04488238_13010</name>
</gene>
<reference evidence="1 2" key="1">
    <citation type="submission" date="2016-10" db="EMBL/GenBank/DDBJ databases">
        <authorList>
            <person name="de Groot N.N."/>
        </authorList>
    </citation>
    <scope>NUCLEOTIDE SEQUENCE [LARGE SCALE GENOMIC DNA]</scope>
    <source>
        <strain evidence="1 2">CGMCC 1.8894</strain>
    </source>
</reference>
<keyword evidence="2" id="KW-1185">Reference proteome</keyword>
<protein>
    <submittedName>
        <fullName evidence="1">Uncharacterized protein</fullName>
    </submittedName>
</protein>
<evidence type="ECO:0000313" key="1">
    <source>
        <dbReference type="EMBL" id="SDX85056.1"/>
    </source>
</evidence>
<dbReference type="Pfam" id="PF20181">
    <property type="entry name" value="DUF6544"/>
    <property type="match status" value="1"/>
</dbReference>
<proteinExistence type="predicted"/>
<dbReference type="Proteomes" id="UP000198539">
    <property type="component" value="Unassembled WGS sequence"/>
</dbReference>
<sequence length="286" mass="32154">MLLRLLLYLLAILATGLAVLVALRVWDSRADQNLHDKLERLSPSVVPRFEEQMVLDLPEPAARFFQFAILPGTELKSVAVIRMGGELSLGSRQDPNYQPMEADQILAPPHGLLWQVRLEGASHVTGSDAYSSENSWSRFRLLNLIPVGRVSHDADHMRSAFGRLVGEGLFWTPAAFLPAANAGWDHLEWEIVDQDTAAVIVRHGGLEQRAEVTVGENGQPLRVVFQRWSNENEDRFFRLQPFGGDLTEFRNFDGFNLPTRVIGGNFYGTDLYHPFFIAEVESISFP</sequence>
<organism evidence="1 2">
    <name type="scientific">Roseicitreum antarcticum</name>
    <dbReference type="NCBI Taxonomy" id="564137"/>
    <lineage>
        <taxon>Bacteria</taxon>
        <taxon>Pseudomonadati</taxon>
        <taxon>Pseudomonadota</taxon>
        <taxon>Alphaproteobacteria</taxon>
        <taxon>Rhodobacterales</taxon>
        <taxon>Paracoccaceae</taxon>
        <taxon>Roseicitreum</taxon>
    </lineage>
</organism>
<dbReference type="STRING" id="564137.SAMN04488238_13010"/>